<dbReference type="EMBL" id="AMZH03022386">
    <property type="protein sequence ID" value="RRT37372.1"/>
    <property type="molecule type" value="Genomic_DNA"/>
</dbReference>
<accession>A0A426XD42</accession>
<evidence type="ECO:0000313" key="2">
    <source>
        <dbReference type="Proteomes" id="UP000287651"/>
    </source>
</evidence>
<protein>
    <submittedName>
        <fullName evidence="1">Uncharacterized protein</fullName>
    </submittedName>
</protein>
<gene>
    <name evidence="1" type="ORF">B296_00053420</name>
</gene>
<proteinExistence type="predicted"/>
<comment type="caution">
    <text evidence="1">The sequence shown here is derived from an EMBL/GenBank/DDBJ whole genome shotgun (WGS) entry which is preliminary data.</text>
</comment>
<dbReference type="Proteomes" id="UP000287651">
    <property type="component" value="Unassembled WGS sequence"/>
</dbReference>
<sequence length="112" mass="13054">MLYEVFSVLHQLVDSGLNLVDSRFSFFLRALYPKEPLLALVEFLQARFKNIKIVPPLLTENIQLHARLVRYRAPHERLQQLTSEFALVAHLRLLIVRVRLAPSCLIRHCVLP</sequence>
<dbReference type="AlphaFoldDB" id="A0A426XD42"/>
<organism evidence="1 2">
    <name type="scientific">Ensete ventricosum</name>
    <name type="common">Abyssinian banana</name>
    <name type="synonym">Musa ensete</name>
    <dbReference type="NCBI Taxonomy" id="4639"/>
    <lineage>
        <taxon>Eukaryota</taxon>
        <taxon>Viridiplantae</taxon>
        <taxon>Streptophyta</taxon>
        <taxon>Embryophyta</taxon>
        <taxon>Tracheophyta</taxon>
        <taxon>Spermatophyta</taxon>
        <taxon>Magnoliopsida</taxon>
        <taxon>Liliopsida</taxon>
        <taxon>Zingiberales</taxon>
        <taxon>Musaceae</taxon>
        <taxon>Ensete</taxon>
    </lineage>
</organism>
<evidence type="ECO:0000313" key="1">
    <source>
        <dbReference type="EMBL" id="RRT37372.1"/>
    </source>
</evidence>
<name>A0A426XD42_ENSVE</name>
<reference evidence="1 2" key="1">
    <citation type="journal article" date="2014" name="Agronomy (Basel)">
        <title>A Draft Genome Sequence for Ensete ventricosum, the Drought-Tolerant Tree Against Hunger.</title>
        <authorList>
            <person name="Harrison J."/>
            <person name="Moore K.A."/>
            <person name="Paszkiewicz K."/>
            <person name="Jones T."/>
            <person name="Grant M."/>
            <person name="Ambacheew D."/>
            <person name="Muzemil S."/>
            <person name="Studholme D.J."/>
        </authorList>
    </citation>
    <scope>NUCLEOTIDE SEQUENCE [LARGE SCALE GENOMIC DNA]</scope>
</reference>